<organism evidence="1 2">
    <name type="scientific">Candidatus Abawacabacteria bacterium RIFCSPHIGHO2_01_FULL_46_8</name>
    <dbReference type="NCBI Taxonomy" id="1817815"/>
    <lineage>
        <taxon>Bacteria</taxon>
        <taxon>Candidatus Abawacaibacteriota</taxon>
    </lineage>
</organism>
<proteinExistence type="predicted"/>
<accession>A0A1F4XIP6</accession>
<dbReference type="AlphaFoldDB" id="A0A1F4XIP6"/>
<dbReference type="Proteomes" id="UP000177521">
    <property type="component" value="Unassembled WGS sequence"/>
</dbReference>
<gene>
    <name evidence="1" type="ORF">A2788_01815</name>
</gene>
<evidence type="ECO:0000313" key="2">
    <source>
        <dbReference type="Proteomes" id="UP000177521"/>
    </source>
</evidence>
<name>A0A1F4XIP6_9BACT</name>
<dbReference type="EMBL" id="MEWS01000037">
    <property type="protein sequence ID" value="OGC81562.1"/>
    <property type="molecule type" value="Genomic_DNA"/>
</dbReference>
<protein>
    <submittedName>
        <fullName evidence="1">Uncharacterized protein</fullName>
    </submittedName>
</protein>
<reference evidence="1 2" key="1">
    <citation type="journal article" date="2016" name="Nat. Commun.">
        <title>Thousands of microbial genomes shed light on interconnected biogeochemical processes in an aquifer system.</title>
        <authorList>
            <person name="Anantharaman K."/>
            <person name="Brown C.T."/>
            <person name="Hug L.A."/>
            <person name="Sharon I."/>
            <person name="Castelle C.J."/>
            <person name="Probst A.J."/>
            <person name="Thomas B.C."/>
            <person name="Singh A."/>
            <person name="Wilkins M.J."/>
            <person name="Karaoz U."/>
            <person name="Brodie E.L."/>
            <person name="Williams K.H."/>
            <person name="Hubbard S.S."/>
            <person name="Banfield J.F."/>
        </authorList>
    </citation>
    <scope>NUCLEOTIDE SEQUENCE [LARGE SCALE GENOMIC DNA]</scope>
</reference>
<comment type="caution">
    <text evidence="1">The sequence shown here is derived from an EMBL/GenBank/DDBJ whole genome shotgun (WGS) entry which is preliminary data.</text>
</comment>
<evidence type="ECO:0000313" key="1">
    <source>
        <dbReference type="EMBL" id="OGC81562.1"/>
    </source>
</evidence>
<sequence>MGTIIVLLVLGVLIGYSVAYYLQSEVEETGVDVCVGEVCSRSIHIHADLSGSICGQAINLTKEQGPLTEAHTHKEKNLLHFHNTLQFDRQTNRVLDYGPLALKKSLADLDMVLPETCLGSDQAAKLQLKVNDKIVAAGLDYIWQDGDELELIYQ</sequence>